<dbReference type="Proteomes" id="UP000007934">
    <property type="component" value="Chromosome"/>
</dbReference>
<dbReference type="EMBL" id="FQ670179">
    <property type="protein sequence ID" value="CBY83120.1"/>
    <property type="molecule type" value="Genomic_DNA"/>
</dbReference>
<proteinExistence type="predicted"/>
<evidence type="ECO:0000256" key="1">
    <source>
        <dbReference type="SAM" id="Coils"/>
    </source>
</evidence>
<evidence type="ECO:0000313" key="2">
    <source>
        <dbReference type="EMBL" id="CBY83120.1"/>
    </source>
</evidence>
<feature type="coiled-coil region" evidence="1">
    <location>
        <begin position="22"/>
        <end position="63"/>
    </location>
</feature>
<dbReference type="HOGENOM" id="CLU_2219475_0_0_7"/>
<dbReference type="GeneID" id="36134297"/>
<dbReference type="STRING" id="936155.HFELIS_10360"/>
<dbReference type="RefSeq" id="WP_013469486.1">
    <property type="nucleotide sequence ID" value="NC_014810.2"/>
</dbReference>
<protein>
    <submittedName>
        <fullName evidence="2">Uncharacterized protein</fullName>
    </submittedName>
</protein>
<accession>E7AD02</accession>
<gene>
    <name evidence="2" type="ordered locus">Hfelis_10360</name>
</gene>
<keyword evidence="1" id="KW-0175">Coiled coil</keyword>
<reference evidence="2 3" key="1">
    <citation type="journal article" date="2011" name="Genome Biol. Evol.">
        <title>Comparative whole genome sequence analysis of the carcinogenic bacterial model pathogen Helicobacter felis.</title>
        <authorList>
            <person name="Arnold I.C."/>
            <person name="Zigova Z."/>
            <person name="Holden M."/>
            <person name="Lawley T.D."/>
            <person name="Rad R."/>
            <person name="Dougan G."/>
            <person name="Falkow S."/>
            <person name="Bentley S.D."/>
            <person name="Muller A."/>
        </authorList>
    </citation>
    <scope>NUCLEOTIDE SEQUENCE [LARGE SCALE GENOMIC DNA]</scope>
    <source>
        <strain evidence="3">ATCC 49179 / CCUG 28539 / NCTC 12436 / CS1</strain>
    </source>
</reference>
<name>E7AD02_HELFC</name>
<dbReference type="KEGG" id="hfe:HFELIS_10360"/>
<evidence type="ECO:0000313" key="3">
    <source>
        <dbReference type="Proteomes" id="UP000007934"/>
    </source>
</evidence>
<organism evidence="2 3">
    <name type="scientific">Helicobacter felis (strain ATCC 49179 / CCUG 28539 / NCTC 12436 / CS1)</name>
    <dbReference type="NCBI Taxonomy" id="936155"/>
    <lineage>
        <taxon>Bacteria</taxon>
        <taxon>Pseudomonadati</taxon>
        <taxon>Campylobacterota</taxon>
        <taxon>Epsilonproteobacteria</taxon>
        <taxon>Campylobacterales</taxon>
        <taxon>Helicobacteraceae</taxon>
        <taxon>Helicobacter</taxon>
    </lineage>
</organism>
<sequence length="109" mass="12674">MNYWLYLCLALGLALSGALWGVKALLEKNALLKERLETTRAHLQAQNQQIKALELDTKKYHEQKQTQIKVIRERYKDPKALAQLKTCEEKLRGVQELLEVFKSSFHPSH</sequence>
<keyword evidence="3" id="KW-1185">Reference proteome</keyword>
<dbReference type="AlphaFoldDB" id="E7AD02"/>
<dbReference type="OrthoDB" id="5330011at2"/>